<dbReference type="InterPro" id="IPR021517">
    <property type="entry name" value="DUF3180"/>
</dbReference>
<dbReference type="OrthoDB" id="5123502at2"/>
<dbReference type="AlphaFoldDB" id="A0A3P3W1G0"/>
<dbReference type="Proteomes" id="UP000274391">
    <property type="component" value="Unassembled WGS sequence"/>
</dbReference>
<evidence type="ECO:0000256" key="1">
    <source>
        <dbReference type="SAM" id="MobiDB-lite"/>
    </source>
</evidence>
<feature type="compositionally biased region" description="Basic and acidic residues" evidence="1">
    <location>
        <begin position="1"/>
        <end position="12"/>
    </location>
</feature>
<name>A0A3P3W1G0_9MICO</name>
<protein>
    <submittedName>
        <fullName evidence="3">DUF3180 family protein</fullName>
    </submittedName>
</protein>
<organism evidence="3 4">
    <name type="scientific">Gulosibacter macacae</name>
    <dbReference type="NCBI Taxonomy" id="2488791"/>
    <lineage>
        <taxon>Bacteria</taxon>
        <taxon>Bacillati</taxon>
        <taxon>Actinomycetota</taxon>
        <taxon>Actinomycetes</taxon>
        <taxon>Micrococcales</taxon>
        <taxon>Microbacteriaceae</taxon>
        <taxon>Gulosibacter</taxon>
    </lineage>
</organism>
<comment type="caution">
    <text evidence="3">The sequence shown here is derived from an EMBL/GenBank/DDBJ whole genome shotgun (WGS) entry which is preliminary data.</text>
</comment>
<feature type="transmembrane region" description="Helical" evidence="2">
    <location>
        <begin position="126"/>
        <end position="154"/>
    </location>
</feature>
<keyword evidence="4" id="KW-1185">Reference proteome</keyword>
<evidence type="ECO:0000313" key="3">
    <source>
        <dbReference type="EMBL" id="RRJ88188.1"/>
    </source>
</evidence>
<reference evidence="3 4" key="1">
    <citation type="submission" date="2018-11" db="EMBL/GenBank/DDBJ databases">
        <title>YIM 102482-1 draft genome.</title>
        <authorList>
            <person name="Li G."/>
            <person name="Jiang Y."/>
        </authorList>
    </citation>
    <scope>NUCLEOTIDE SEQUENCE [LARGE SCALE GENOMIC DNA]</scope>
    <source>
        <strain evidence="3 4">YIM 102482-1</strain>
    </source>
</reference>
<evidence type="ECO:0000256" key="2">
    <source>
        <dbReference type="SAM" id="Phobius"/>
    </source>
</evidence>
<feature type="region of interest" description="Disordered" evidence="1">
    <location>
        <begin position="1"/>
        <end position="21"/>
    </location>
</feature>
<accession>A0A3P3W1G0</accession>
<dbReference type="EMBL" id="RQVS01000002">
    <property type="protein sequence ID" value="RRJ88188.1"/>
    <property type="molecule type" value="Genomic_DNA"/>
</dbReference>
<keyword evidence="2" id="KW-1133">Transmembrane helix</keyword>
<feature type="transmembrane region" description="Helical" evidence="2">
    <location>
        <begin position="166"/>
        <end position="189"/>
    </location>
</feature>
<dbReference type="Pfam" id="PF11377">
    <property type="entry name" value="DUF3180"/>
    <property type="match status" value="1"/>
</dbReference>
<gene>
    <name evidence="3" type="ORF">EG850_01690</name>
</gene>
<evidence type="ECO:0000313" key="4">
    <source>
        <dbReference type="Proteomes" id="UP000274391"/>
    </source>
</evidence>
<keyword evidence="2" id="KW-0812">Transmembrane</keyword>
<feature type="transmembrane region" description="Helical" evidence="2">
    <location>
        <begin position="30"/>
        <end position="52"/>
    </location>
</feature>
<feature type="transmembrane region" description="Helical" evidence="2">
    <location>
        <begin position="58"/>
        <end position="83"/>
    </location>
</feature>
<proteinExistence type="predicted"/>
<keyword evidence="2" id="KW-0472">Membrane</keyword>
<sequence length="207" mass="21927">MPHRARTDCRTTRERRRPGREVSRVKYTNPFVLVLSAIAGGAVAVAFETWLISSGQPLFLLSPVFSGTLLATAIVTLAIAWPVRRYTAAMRRVRELRRRESALDPDALDAAARAASGKRVNPERAVFALALAKASALGGAVFLGAAIGIAGMIVTRPGGFFGIEQTLLAGGCALVLLVAGLLAEFWCVLPPEDGDAEQTSNGERAAV</sequence>